<protein>
    <submittedName>
        <fullName evidence="1">Uncharacterized protein</fullName>
    </submittedName>
</protein>
<dbReference type="AlphaFoldDB" id="A0A4Y2LUE2"/>
<comment type="caution">
    <text evidence="1">The sequence shown here is derived from an EMBL/GenBank/DDBJ whole genome shotgun (WGS) entry which is preliminary data.</text>
</comment>
<evidence type="ECO:0000313" key="1">
    <source>
        <dbReference type="EMBL" id="GBN18421.1"/>
    </source>
</evidence>
<evidence type="ECO:0000313" key="2">
    <source>
        <dbReference type="Proteomes" id="UP000499080"/>
    </source>
</evidence>
<reference evidence="1 2" key="1">
    <citation type="journal article" date="2019" name="Sci. Rep.">
        <title>Orb-weaving spider Araneus ventricosus genome elucidates the spidroin gene catalogue.</title>
        <authorList>
            <person name="Kono N."/>
            <person name="Nakamura H."/>
            <person name="Ohtoshi R."/>
            <person name="Moran D.A.P."/>
            <person name="Shinohara A."/>
            <person name="Yoshida Y."/>
            <person name="Fujiwara M."/>
            <person name="Mori M."/>
            <person name="Tomita M."/>
            <person name="Arakawa K."/>
        </authorList>
    </citation>
    <scope>NUCLEOTIDE SEQUENCE [LARGE SCALE GENOMIC DNA]</scope>
</reference>
<gene>
    <name evidence="1" type="ORF">AVEN_151808_1</name>
</gene>
<organism evidence="1 2">
    <name type="scientific">Araneus ventricosus</name>
    <name type="common">Orbweaver spider</name>
    <name type="synonym">Epeira ventricosa</name>
    <dbReference type="NCBI Taxonomy" id="182803"/>
    <lineage>
        <taxon>Eukaryota</taxon>
        <taxon>Metazoa</taxon>
        <taxon>Ecdysozoa</taxon>
        <taxon>Arthropoda</taxon>
        <taxon>Chelicerata</taxon>
        <taxon>Arachnida</taxon>
        <taxon>Araneae</taxon>
        <taxon>Araneomorphae</taxon>
        <taxon>Entelegynae</taxon>
        <taxon>Araneoidea</taxon>
        <taxon>Araneidae</taxon>
        <taxon>Araneus</taxon>
    </lineage>
</organism>
<accession>A0A4Y2LUE2</accession>
<sequence>MTCGLLIEVCLKPCSHRQRCVSSCLKYASPSLVRPQRIVVAGGFVMWTERSREISVNARTSKAIESTDGDLSTVIRGCCRLHSRTVPTTHTQSTVVHWNYTEVSVRRLSSFETRGFTDICPERSSSSQALEQQRFFAVPRREMMRTSSKESQNTDRGNRPLHLVMGTQRLIVTREELRWLDHSSKLGHQRPVNKRTQGSVRFQGFCCRICTCLGNGSTGRTSNGSQFPSMPLINTVTNMESRFPAMQVLWLGREFYKVKHGVTSATLMAPMTLATILAIWRQIDDSRKCNPFLDISTRKGNTRENTM</sequence>
<name>A0A4Y2LUE2_ARAVE</name>
<keyword evidence="2" id="KW-1185">Reference proteome</keyword>
<dbReference type="EMBL" id="BGPR01006376">
    <property type="protein sequence ID" value="GBN18421.1"/>
    <property type="molecule type" value="Genomic_DNA"/>
</dbReference>
<proteinExistence type="predicted"/>
<dbReference type="Proteomes" id="UP000499080">
    <property type="component" value="Unassembled WGS sequence"/>
</dbReference>